<dbReference type="AlphaFoldDB" id="A0A166CKX9"/>
<evidence type="ECO:0000256" key="2">
    <source>
        <dbReference type="ARBA" id="ARBA00023125"/>
    </source>
</evidence>
<dbReference type="GO" id="GO:0043138">
    <property type="term" value="F:3'-5' DNA helicase activity"/>
    <property type="evidence" value="ECO:0007669"/>
    <property type="project" value="TreeGrafter"/>
</dbReference>
<dbReference type="EMBL" id="KV417627">
    <property type="protein sequence ID" value="KZP13766.1"/>
    <property type="molecule type" value="Genomic_DNA"/>
</dbReference>
<keyword evidence="7" id="KW-1185">Reference proteome</keyword>
<sequence length="314" mass="35633">IPATPKNTTITPYHLSRSTKATKQWRNGFEKPPKPLGYIPYATPKRQSQTQHNLFNTEHTMVLEPMDPLAAPEWNLLARRMSLLPESATLHEFQMQAVNLVLERTDDLIMIAPTGKGKSLLWSLPLLAQSNGILFVVTPYQSLGMEGASSNHGEGVEAMYVYSENKRRQDIQALLCADKVVIYACVKMLESPTLAPMWTPKIYRHILAFYIDEARRVHKSSSWRPGYTNIYKLHDLIQRTASECGETIHIPIIALSATLPTSYQHSVVTHTGMRPDYKLINLGNHRPELLHVIINMEYDVSSFKDLNFLLPLES</sequence>
<keyword evidence="3" id="KW-0413">Isomerase</keyword>
<dbReference type="PANTHER" id="PTHR13710:SF153">
    <property type="entry name" value="RECQ-LIKE DNA HELICASE BLM"/>
    <property type="match status" value="1"/>
</dbReference>
<dbReference type="InterPro" id="IPR011545">
    <property type="entry name" value="DEAD/DEAH_box_helicase_dom"/>
</dbReference>
<dbReference type="InterPro" id="IPR014001">
    <property type="entry name" value="Helicase_ATP-bd"/>
</dbReference>
<evidence type="ECO:0000259" key="5">
    <source>
        <dbReference type="PROSITE" id="PS51192"/>
    </source>
</evidence>
<evidence type="ECO:0000256" key="4">
    <source>
        <dbReference type="ARBA" id="ARBA00023242"/>
    </source>
</evidence>
<dbReference type="Proteomes" id="UP000076532">
    <property type="component" value="Unassembled WGS sequence"/>
</dbReference>
<dbReference type="GO" id="GO:0005634">
    <property type="term" value="C:nucleus"/>
    <property type="evidence" value="ECO:0007669"/>
    <property type="project" value="TreeGrafter"/>
</dbReference>
<protein>
    <recommendedName>
        <fullName evidence="5">Helicase ATP-binding domain-containing protein</fullName>
    </recommendedName>
</protein>
<dbReference type="GO" id="GO:0005737">
    <property type="term" value="C:cytoplasm"/>
    <property type="evidence" value="ECO:0007669"/>
    <property type="project" value="TreeGrafter"/>
</dbReference>
<feature type="domain" description="Helicase ATP-binding" evidence="5">
    <location>
        <begin position="99"/>
        <end position="277"/>
    </location>
</feature>
<keyword evidence="2" id="KW-0238">DNA-binding</keyword>
<dbReference type="OrthoDB" id="10261556at2759"/>
<accession>A0A166CKX9</accession>
<dbReference type="STRING" id="436010.A0A166CKX9"/>
<evidence type="ECO:0000256" key="3">
    <source>
        <dbReference type="ARBA" id="ARBA00023235"/>
    </source>
</evidence>
<evidence type="ECO:0000313" key="7">
    <source>
        <dbReference type="Proteomes" id="UP000076532"/>
    </source>
</evidence>
<name>A0A166CKX9_9AGAM</name>
<dbReference type="InterPro" id="IPR027417">
    <property type="entry name" value="P-loop_NTPase"/>
</dbReference>
<evidence type="ECO:0000256" key="1">
    <source>
        <dbReference type="ARBA" id="ARBA00005446"/>
    </source>
</evidence>
<dbReference type="GO" id="GO:0000724">
    <property type="term" value="P:double-strand break repair via homologous recombination"/>
    <property type="evidence" value="ECO:0007669"/>
    <property type="project" value="TreeGrafter"/>
</dbReference>
<dbReference type="SUPFAM" id="SSF52540">
    <property type="entry name" value="P-loop containing nucleoside triphosphate hydrolases"/>
    <property type="match status" value="1"/>
</dbReference>
<dbReference type="Gene3D" id="3.40.50.300">
    <property type="entry name" value="P-loop containing nucleotide triphosphate hydrolases"/>
    <property type="match status" value="1"/>
</dbReference>
<dbReference type="PROSITE" id="PS51192">
    <property type="entry name" value="HELICASE_ATP_BIND_1"/>
    <property type="match status" value="1"/>
</dbReference>
<dbReference type="GO" id="GO:0005524">
    <property type="term" value="F:ATP binding"/>
    <property type="evidence" value="ECO:0007669"/>
    <property type="project" value="InterPro"/>
</dbReference>
<dbReference type="GO" id="GO:0005694">
    <property type="term" value="C:chromosome"/>
    <property type="evidence" value="ECO:0007669"/>
    <property type="project" value="TreeGrafter"/>
</dbReference>
<keyword evidence="4" id="KW-0539">Nucleus</keyword>
<dbReference type="PANTHER" id="PTHR13710">
    <property type="entry name" value="DNA HELICASE RECQ FAMILY MEMBER"/>
    <property type="match status" value="1"/>
</dbReference>
<dbReference type="Pfam" id="PF00270">
    <property type="entry name" value="DEAD"/>
    <property type="match status" value="1"/>
</dbReference>
<comment type="similarity">
    <text evidence="1">Belongs to the helicase family. RecQ subfamily.</text>
</comment>
<gene>
    <name evidence="6" type="ORF">FIBSPDRAFT_752856</name>
</gene>
<dbReference type="GO" id="GO:0009378">
    <property type="term" value="F:four-way junction helicase activity"/>
    <property type="evidence" value="ECO:0007669"/>
    <property type="project" value="TreeGrafter"/>
</dbReference>
<dbReference type="GO" id="GO:0003677">
    <property type="term" value="F:DNA binding"/>
    <property type="evidence" value="ECO:0007669"/>
    <property type="project" value="UniProtKB-KW"/>
</dbReference>
<evidence type="ECO:0000313" key="6">
    <source>
        <dbReference type="EMBL" id="KZP13766.1"/>
    </source>
</evidence>
<feature type="non-terminal residue" evidence="6">
    <location>
        <position position="1"/>
    </location>
</feature>
<proteinExistence type="inferred from homology"/>
<reference evidence="6 7" key="1">
    <citation type="journal article" date="2016" name="Mol. Biol. Evol.">
        <title>Comparative Genomics of Early-Diverging Mushroom-Forming Fungi Provides Insights into the Origins of Lignocellulose Decay Capabilities.</title>
        <authorList>
            <person name="Nagy L.G."/>
            <person name="Riley R."/>
            <person name="Tritt A."/>
            <person name="Adam C."/>
            <person name="Daum C."/>
            <person name="Floudas D."/>
            <person name="Sun H."/>
            <person name="Yadav J.S."/>
            <person name="Pangilinan J."/>
            <person name="Larsson K.H."/>
            <person name="Matsuura K."/>
            <person name="Barry K."/>
            <person name="Labutti K."/>
            <person name="Kuo R."/>
            <person name="Ohm R.A."/>
            <person name="Bhattacharya S.S."/>
            <person name="Shirouzu T."/>
            <person name="Yoshinaga Y."/>
            <person name="Martin F.M."/>
            <person name="Grigoriev I.V."/>
            <person name="Hibbett D.S."/>
        </authorList>
    </citation>
    <scope>NUCLEOTIDE SEQUENCE [LARGE SCALE GENOMIC DNA]</scope>
    <source>
        <strain evidence="6 7">CBS 109695</strain>
    </source>
</reference>
<organism evidence="6 7">
    <name type="scientific">Athelia psychrophila</name>
    <dbReference type="NCBI Taxonomy" id="1759441"/>
    <lineage>
        <taxon>Eukaryota</taxon>
        <taxon>Fungi</taxon>
        <taxon>Dikarya</taxon>
        <taxon>Basidiomycota</taxon>
        <taxon>Agaricomycotina</taxon>
        <taxon>Agaricomycetes</taxon>
        <taxon>Agaricomycetidae</taxon>
        <taxon>Atheliales</taxon>
        <taxon>Atheliaceae</taxon>
        <taxon>Athelia</taxon>
    </lineage>
</organism>